<dbReference type="Gene3D" id="1.10.8.50">
    <property type="match status" value="1"/>
</dbReference>
<evidence type="ECO:0000259" key="2">
    <source>
        <dbReference type="PROSITE" id="PS51068"/>
    </source>
</evidence>
<dbReference type="InterPro" id="IPR015371">
    <property type="entry name" value="Endonuclease-VIII_DNA-bd"/>
</dbReference>
<keyword evidence="4" id="KW-1185">Reference proteome</keyword>
<feature type="region of interest" description="Disordered" evidence="1">
    <location>
        <begin position="339"/>
        <end position="455"/>
    </location>
</feature>
<name>A0ABU7CEZ2_9TELE</name>
<dbReference type="InterPro" id="IPR035937">
    <property type="entry name" value="FPG_N"/>
</dbReference>
<evidence type="ECO:0000256" key="1">
    <source>
        <dbReference type="SAM" id="MobiDB-lite"/>
    </source>
</evidence>
<dbReference type="InterPro" id="IPR010979">
    <property type="entry name" value="Ribosomal_uS13-like_H2TH"/>
</dbReference>
<dbReference type="Pfam" id="PF09292">
    <property type="entry name" value="Neil1-DNA_bind"/>
    <property type="match status" value="1"/>
</dbReference>
<sequence>MTTCLVTTHAAKIFGIVSGLSTGSTGSYFVIAHSFYCCIKMPEGPELHLASLYVNKMCDGVVFSGPVIKSEVSKNPEVAFTCESYRITATSRGKEVKLTLTPMKSDDNGEQRSKGGQADQPMDIVFRFGMSGYFRFTSEDEVPKHAHLRFYTKEKPCRVLSFVDTRRFGSWQPNGTWQPDRGPCIMFEYKSFRENVLSHLSDRAFDRPICEVLLNQKYFNGIGNYLRAEILYRLNIPPFVCARDALEGLQSDDGFEVRKPLKNEITNTKTPERAKKKGIKQETGDLLRLCHTVPLEVVSLGGKGYDPEKLDYSAFEAWLQCYYVDGMKSISDHNGRTMWFKGDPGPMAPKNSKSPKAKKRAKKDDDHDYTDKKKVPKSVTESTTKKRAVKKETPKKEKTTHPKEAVLKSRKAEKTQESTMQRETRSSARRKKSSNAEPAAGRGKLAGRATRTNSK</sequence>
<dbReference type="PROSITE" id="PS51068">
    <property type="entry name" value="FPG_CAT"/>
    <property type="match status" value="1"/>
</dbReference>
<feature type="compositionally biased region" description="Basic and acidic residues" evidence="1">
    <location>
        <begin position="362"/>
        <end position="373"/>
    </location>
</feature>
<comment type="caution">
    <text evidence="3">The sequence shown here is derived from an EMBL/GenBank/DDBJ whole genome shotgun (WGS) entry which is preliminary data.</text>
</comment>
<dbReference type="SMART" id="SM00898">
    <property type="entry name" value="Fapy_DNA_glyco"/>
    <property type="match status" value="1"/>
</dbReference>
<dbReference type="InterPro" id="IPR012319">
    <property type="entry name" value="FPG_cat"/>
</dbReference>
<proteinExistence type="predicted"/>
<dbReference type="Proteomes" id="UP001345963">
    <property type="component" value="Unassembled WGS sequence"/>
</dbReference>
<dbReference type="SUPFAM" id="SSF81624">
    <property type="entry name" value="N-terminal domain of MutM-like DNA repair proteins"/>
    <property type="match status" value="1"/>
</dbReference>
<organism evidence="3 4">
    <name type="scientific">Ataeniobius toweri</name>
    <dbReference type="NCBI Taxonomy" id="208326"/>
    <lineage>
        <taxon>Eukaryota</taxon>
        <taxon>Metazoa</taxon>
        <taxon>Chordata</taxon>
        <taxon>Craniata</taxon>
        <taxon>Vertebrata</taxon>
        <taxon>Euteleostomi</taxon>
        <taxon>Actinopterygii</taxon>
        <taxon>Neopterygii</taxon>
        <taxon>Teleostei</taxon>
        <taxon>Neoteleostei</taxon>
        <taxon>Acanthomorphata</taxon>
        <taxon>Ovalentaria</taxon>
        <taxon>Atherinomorphae</taxon>
        <taxon>Cyprinodontiformes</taxon>
        <taxon>Goodeidae</taxon>
        <taxon>Ataeniobius</taxon>
    </lineage>
</organism>
<dbReference type="SUPFAM" id="SSF46946">
    <property type="entry name" value="S13-like H2TH domain"/>
    <property type="match status" value="1"/>
</dbReference>
<feature type="domain" description="Formamidopyrimidine-DNA glycosylase catalytic" evidence="2">
    <location>
        <begin position="42"/>
        <end position="169"/>
    </location>
</feature>
<reference evidence="3 4" key="1">
    <citation type="submission" date="2021-07" db="EMBL/GenBank/DDBJ databases">
        <authorList>
            <person name="Palmer J.M."/>
        </authorList>
    </citation>
    <scope>NUCLEOTIDE SEQUENCE [LARGE SCALE GENOMIC DNA]</scope>
    <source>
        <strain evidence="3 4">AT_MEX2019</strain>
        <tissue evidence="3">Muscle</tissue>
    </source>
</reference>
<accession>A0ABU7CEZ2</accession>
<dbReference type="CDD" id="cd08967">
    <property type="entry name" value="MeNeil1_N"/>
    <property type="match status" value="1"/>
</dbReference>
<dbReference type="Gene3D" id="3.20.190.10">
    <property type="entry name" value="MutM-like, N-terminal"/>
    <property type="match status" value="1"/>
</dbReference>
<dbReference type="SUPFAM" id="SSF57716">
    <property type="entry name" value="Glucocorticoid receptor-like (DNA-binding domain)"/>
    <property type="match status" value="1"/>
</dbReference>
<protein>
    <recommendedName>
        <fullName evidence="2">Formamidopyrimidine-DNA glycosylase catalytic domain-containing protein</fullName>
    </recommendedName>
</protein>
<evidence type="ECO:0000313" key="4">
    <source>
        <dbReference type="Proteomes" id="UP001345963"/>
    </source>
</evidence>
<feature type="compositionally biased region" description="Basic and acidic residues" evidence="1">
    <location>
        <begin position="390"/>
        <end position="426"/>
    </location>
</feature>
<dbReference type="PANTHER" id="PTHR22993">
    <property type="entry name" value="FORMAMIDOPYRIMIDINE-DNA GLYCOSYLASE"/>
    <property type="match status" value="1"/>
</dbReference>
<dbReference type="Pfam" id="PF01149">
    <property type="entry name" value="Fapy_DNA_glyco"/>
    <property type="match status" value="1"/>
</dbReference>
<dbReference type="EMBL" id="JAHUTI010089287">
    <property type="protein sequence ID" value="MED6260825.1"/>
    <property type="molecule type" value="Genomic_DNA"/>
</dbReference>
<evidence type="ECO:0000313" key="3">
    <source>
        <dbReference type="EMBL" id="MED6260825.1"/>
    </source>
</evidence>
<dbReference type="PANTHER" id="PTHR22993:SF27">
    <property type="entry name" value="ENDONUCLEASE 8-LIKE 1"/>
    <property type="match status" value="1"/>
</dbReference>
<gene>
    <name evidence="3" type="ORF">ATANTOWER_029679</name>
</gene>